<organism evidence="3 4">
    <name type="scientific">Micromonospora maritima</name>
    <dbReference type="NCBI Taxonomy" id="986711"/>
    <lineage>
        <taxon>Bacteria</taxon>
        <taxon>Bacillati</taxon>
        <taxon>Actinomycetota</taxon>
        <taxon>Actinomycetes</taxon>
        <taxon>Micromonosporales</taxon>
        <taxon>Micromonosporaceae</taxon>
        <taxon>Micromonospora</taxon>
    </lineage>
</organism>
<accession>A0ABW7ZCV6</accession>
<name>A0ABW7ZCV6_9ACTN</name>
<comment type="caution">
    <text evidence="3">The sequence shown here is derived from an EMBL/GenBank/DDBJ whole genome shotgun (WGS) entry which is preliminary data.</text>
</comment>
<dbReference type="EMBL" id="JBITLE010000001">
    <property type="protein sequence ID" value="MFI7260689.1"/>
    <property type="molecule type" value="Genomic_DNA"/>
</dbReference>
<sequence length="139" mass="14792">MGEQPPQAVRNAADEAVGQEDVPHKAPVSLRTALRRWAVGLAIGTLLVLAVSWFHTDGLLAILSALGFVYRRHDRRSRWAVGAAWLTAAPAVFAAAAVVKGWLPQPWDGVLLAGLGSFLGSISYAVVTRAGSRTPRTGR</sequence>
<reference evidence="3 4" key="1">
    <citation type="submission" date="2024-10" db="EMBL/GenBank/DDBJ databases">
        <title>The Natural Products Discovery Center: Release of the First 8490 Sequenced Strains for Exploring Actinobacteria Biosynthetic Diversity.</title>
        <authorList>
            <person name="Kalkreuter E."/>
            <person name="Kautsar S.A."/>
            <person name="Yang D."/>
            <person name="Bader C.D."/>
            <person name="Teijaro C.N."/>
            <person name="Fluegel L."/>
            <person name="Davis C.M."/>
            <person name="Simpson J.R."/>
            <person name="Lauterbach L."/>
            <person name="Steele A.D."/>
            <person name="Gui C."/>
            <person name="Meng S."/>
            <person name="Li G."/>
            <person name="Viehrig K."/>
            <person name="Ye F."/>
            <person name="Su P."/>
            <person name="Kiefer A.F."/>
            <person name="Nichols A."/>
            <person name="Cepeda A.J."/>
            <person name="Yan W."/>
            <person name="Fan B."/>
            <person name="Jiang Y."/>
            <person name="Adhikari A."/>
            <person name="Zheng C.-J."/>
            <person name="Schuster L."/>
            <person name="Cowan T.M."/>
            <person name="Smanski M.J."/>
            <person name="Chevrette M.G."/>
            <person name="De Carvalho L.P.S."/>
            <person name="Shen B."/>
        </authorList>
    </citation>
    <scope>NUCLEOTIDE SEQUENCE [LARGE SCALE GENOMIC DNA]</scope>
    <source>
        <strain evidence="3 4">NPDC049845</strain>
    </source>
</reference>
<feature type="transmembrane region" description="Helical" evidence="2">
    <location>
        <begin position="37"/>
        <end position="70"/>
    </location>
</feature>
<protein>
    <recommendedName>
        <fullName evidence="5">SPW repeat-containing protein</fullName>
    </recommendedName>
</protein>
<evidence type="ECO:0000256" key="2">
    <source>
        <dbReference type="SAM" id="Phobius"/>
    </source>
</evidence>
<keyword evidence="2" id="KW-0812">Transmembrane</keyword>
<proteinExistence type="predicted"/>
<evidence type="ECO:0000313" key="3">
    <source>
        <dbReference type="EMBL" id="MFI7260689.1"/>
    </source>
</evidence>
<feature type="region of interest" description="Disordered" evidence="1">
    <location>
        <begin position="1"/>
        <end position="20"/>
    </location>
</feature>
<feature type="transmembrane region" description="Helical" evidence="2">
    <location>
        <begin position="109"/>
        <end position="127"/>
    </location>
</feature>
<dbReference type="RefSeq" id="WP_396765871.1">
    <property type="nucleotide sequence ID" value="NZ_JBITLA010000007.1"/>
</dbReference>
<dbReference type="Proteomes" id="UP001612812">
    <property type="component" value="Unassembled WGS sequence"/>
</dbReference>
<keyword evidence="4" id="KW-1185">Reference proteome</keyword>
<evidence type="ECO:0000256" key="1">
    <source>
        <dbReference type="SAM" id="MobiDB-lite"/>
    </source>
</evidence>
<gene>
    <name evidence="3" type="ORF">ACIBP4_00050</name>
</gene>
<keyword evidence="2" id="KW-1133">Transmembrane helix</keyword>
<evidence type="ECO:0000313" key="4">
    <source>
        <dbReference type="Proteomes" id="UP001612812"/>
    </source>
</evidence>
<evidence type="ECO:0008006" key="5">
    <source>
        <dbReference type="Google" id="ProtNLM"/>
    </source>
</evidence>
<keyword evidence="2" id="KW-0472">Membrane</keyword>
<feature type="transmembrane region" description="Helical" evidence="2">
    <location>
        <begin position="82"/>
        <end position="103"/>
    </location>
</feature>